<feature type="non-terminal residue" evidence="3">
    <location>
        <position position="1"/>
    </location>
</feature>
<organism evidence="3 4">
    <name type="scientific">Donacobius atricapilla</name>
    <dbReference type="NCBI Taxonomy" id="237420"/>
    <lineage>
        <taxon>Eukaryota</taxon>
        <taxon>Metazoa</taxon>
        <taxon>Chordata</taxon>
        <taxon>Craniata</taxon>
        <taxon>Vertebrata</taxon>
        <taxon>Euteleostomi</taxon>
        <taxon>Archelosauria</taxon>
        <taxon>Archosauria</taxon>
        <taxon>Dinosauria</taxon>
        <taxon>Saurischia</taxon>
        <taxon>Theropoda</taxon>
        <taxon>Coelurosauria</taxon>
        <taxon>Aves</taxon>
        <taxon>Neognathae</taxon>
        <taxon>Neoaves</taxon>
        <taxon>Telluraves</taxon>
        <taxon>Australaves</taxon>
        <taxon>Passeriformes</taxon>
        <taxon>Mimidae</taxon>
        <taxon>Donacobius</taxon>
    </lineage>
</organism>
<dbReference type="PANTHER" id="PTHR10562">
    <property type="entry name" value="SMALL UBIQUITIN-RELATED MODIFIER"/>
    <property type="match status" value="1"/>
</dbReference>
<feature type="domain" description="Rad60/SUMO-like" evidence="2">
    <location>
        <begin position="21"/>
        <end position="78"/>
    </location>
</feature>
<evidence type="ECO:0000256" key="1">
    <source>
        <dbReference type="ARBA" id="ARBA00022499"/>
    </source>
</evidence>
<gene>
    <name evidence="3" type="primary">Sumo3</name>
    <name evidence="3" type="ORF">DONATR_R03802</name>
</gene>
<dbReference type="SUPFAM" id="SSF54236">
    <property type="entry name" value="Ubiquitin-like"/>
    <property type="match status" value="1"/>
</dbReference>
<evidence type="ECO:0000313" key="4">
    <source>
        <dbReference type="Proteomes" id="UP000660704"/>
    </source>
</evidence>
<dbReference type="EMBL" id="WBMY01018181">
    <property type="protein sequence ID" value="NXB82500.1"/>
    <property type="molecule type" value="Genomic_DNA"/>
</dbReference>
<dbReference type="InterPro" id="IPR029071">
    <property type="entry name" value="Ubiquitin-like_domsf"/>
</dbReference>
<dbReference type="Proteomes" id="UP000660704">
    <property type="component" value="Unassembled WGS sequence"/>
</dbReference>
<sequence length="79" mass="8829">LSPPHPAFSVQGGMKTENEHIDLRVAGQDGSLVHFRIKRHAPLSKLMNIYCSRQGLSMRDIIFLFDGQPVKETNTPAEV</sequence>
<evidence type="ECO:0000259" key="2">
    <source>
        <dbReference type="Pfam" id="PF11976"/>
    </source>
</evidence>
<protein>
    <submittedName>
        <fullName evidence="3">SUMO3 protein</fullName>
    </submittedName>
</protein>
<dbReference type="Gene3D" id="3.10.20.90">
    <property type="entry name" value="Phosphatidylinositol 3-kinase Catalytic Subunit, Chain A, domain 1"/>
    <property type="match status" value="1"/>
</dbReference>
<dbReference type="AlphaFoldDB" id="A0A851JVK5"/>
<dbReference type="InterPro" id="IPR022617">
    <property type="entry name" value="Rad60/SUMO-like_dom"/>
</dbReference>
<proteinExistence type="predicted"/>
<accession>A0A851JVK5</accession>
<reference evidence="3" key="1">
    <citation type="submission" date="2019-09" db="EMBL/GenBank/DDBJ databases">
        <title>Bird 10,000 Genomes (B10K) Project - Family phase.</title>
        <authorList>
            <person name="Zhang G."/>
        </authorList>
    </citation>
    <scope>NUCLEOTIDE SEQUENCE</scope>
    <source>
        <strain evidence="3">B10K-DU-001-63</strain>
        <tissue evidence="3">Muscle</tissue>
    </source>
</reference>
<keyword evidence="4" id="KW-1185">Reference proteome</keyword>
<feature type="non-terminal residue" evidence="3">
    <location>
        <position position="79"/>
    </location>
</feature>
<evidence type="ECO:0000313" key="3">
    <source>
        <dbReference type="EMBL" id="NXB82500.1"/>
    </source>
</evidence>
<comment type="caution">
    <text evidence="3">The sequence shown here is derived from an EMBL/GenBank/DDBJ whole genome shotgun (WGS) entry which is preliminary data.</text>
</comment>
<dbReference type="Pfam" id="PF11976">
    <property type="entry name" value="Rad60-SLD"/>
    <property type="match status" value="1"/>
</dbReference>
<keyword evidence="1" id="KW-1017">Isopeptide bond</keyword>
<name>A0A851JVK5_9PASS</name>